<gene>
    <name evidence="2" type="ORF">Q604_UNBC00890G0001</name>
</gene>
<dbReference type="AlphaFoldDB" id="W1YRZ8"/>
<reference evidence="2" key="1">
    <citation type="submission" date="2013-12" db="EMBL/GenBank/DDBJ databases">
        <title>A Varibaculum cambriense genome reconstructed from a premature infant gut community with otherwise low bacterial novelty that shifts toward anaerobic metabolism during the third week of life.</title>
        <authorList>
            <person name="Brown C.T."/>
            <person name="Sharon I."/>
            <person name="Thomas B.C."/>
            <person name="Castelle C.J."/>
            <person name="Morowitz M.J."/>
            <person name="Banfield J.F."/>
        </authorList>
    </citation>
    <scope>NUCLEOTIDE SEQUENCE</scope>
</reference>
<evidence type="ECO:0000313" key="2">
    <source>
        <dbReference type="EMBL" id="ETJ45106.1"/>
    </source>
</evidence>
<protein>
    <submittedName>
        <fullName evidence="2">Uncharacterized protein</fullName>
    </submittedName>
</protein>
<feature type="region of interest" description="Disordered" evidence="1">
    <location>
        <begin position="1"/>
        <end position="23"/>
    </location>
</feature>
<organism evidence="2">
    <name type="scientific">human gut metagenome</name>
    <dbReference type="NCBI Taxonomy" id="408170"/>
    <lineage>
        <taxon>unclassified sequences</taxon>
        <taxon>metagenomes</taxon>
        <taxon>organismal metagenomes</taxon>
    </lineage>
</organism>
<feature type="non-terminal residue" evidence="2">
    <location>
        <position position="1"/>
    </location>
</feature>
<evidence type="ECO:0000256" key="1">
    <source>
        <dbReference type="SAM" id="MobiDB-lite"/>
    </source>
</evidence>
<dbReference type="EMBL" id="AZMM01000890">
    <property type="protein sequence ID" value="ETJ45106.1"/>
    <property type="molecule type" value="Genomic_DNA"/>
</dbReference>
<accession>W1YRZ8</accession>
<sequence length="23" mass="2484">EQEEGQGPATTFALLPEKGRTHS</sequence>
<comment type="caution">
    <text evidence="2">The sequence shown here is derived from an EMBL/GenBank/DDBJ whole genome shotgun (WGS) entry which is preliminary data.</text>
</comment>
<proteinExistence type="predicted"/>
<name>W1YRZ8_9ZZZZ</name>